<dbReference type="EMBL" id="FNBD01000012">
    <property type="protein sequence ID" value="SDF34100.1"/>
    <property type="molecule type" value="Genomic_DNA"/>
</dbReference>
<feature type="signal peptide" evidence="1">
    <location>
        <begin position="1"/>
        <end position="21"/>
    </location>
</feature>
<protein>
    <recommendedName>
        <fullName evidence="4">VCBS repeat-containing protein</fullName>
    </recommendedName>
</protein>
<evidence type="ECO:0000256" key="1">
    <source>
        <dbReference type="SAM" id="SignalP"/>
    </source>
</evidence>
<organism evidence="2 3">
    <name type="scientific">Cellulophaga baltica</name>
    <dbReference type="NCBI Taxonomy" id="76594"/>
    <lineage>
        <taxon>Bacteria</taxon>
        <taxon>Pseudomonadati</taxon>
        <taxon>Bacteroidota</taxon>
        <taxon>Flavobacteriia</taxon>
        <taxon>Flavobacteriales</taxon>
        <taxon>Flavobacteriaceae</taxon>
        <taxon>Cellulophaga</taxon>
    </lineage>
</organism>
<dbReference type="AlphaFoldDB" id="A0A1G7KAN1"/>
<gene>
    <name evidence="2" type="ORF">SAMN04487992_11216</name>
</gene>
<evidence type="ECO:0000313" key="3">
    <source>
        <dbReference type="Proteomes" id="UP000182114"/>
    </source>
</evidence>
<proteinExistence type="predicted"/>
<reference evidence="3" key="1">
    <citation type="submission" date="2016-10" db="EMBL/GenBank/DDBJ databases">
        <authorList>
            <person name="Varghese N."/>
            <person name="Submissions S."/>
        </authorList>
    </citation>
    <scope>NUCLEOTIDE SEQUENCE [LARGE SCALE GENOMIC DNA]</scope>
    <source>
        <strain evidence="3">DSM 24729</strain>
    </source>
</reference>
<dbReference type="eggNOG" id="ENOG50311C6">
    <property type="taxonomic scope" value="Bacteria"/>
</dbReference>
<dbReference type="Proteomes" id="UP000182114">
    <property type="component" value="Unassembled WGS sequence"/>
</dbReference>
<sequence>MKNFYLLLVLCLLSSSIYSQHLGTVEFTRISEQLVQQYLESNYLDDESLVQKGNCVYDNTNSYALSCISSSWDLEWISDFNGDGINDLIIQITDEGLGGGGNAFGYSFEIVTLDNEKNIIESYSLFGGGKMSYALLSIDRVTNGRIYATYEQNPHGYGFQKVTYDNQKQLPLEFYLEGQNILEKNYTKCPIAEMNKDVFKNDLDLEVKRRSSMDDFFNTEQTEQLYLKDNTHYNASIMGCEDINLYFSHTIPFQSALESNTSAIKNEWLEHISFLKEHTRYKSVFTELLTEVILLSPENIIIEEYGGADHQFELSNDWKCFLFVSGNDEQGSFITVRLVKSANPEPLGFWEALEKKSAL</sequence>
<name>A0A1G7KAN1_9FLAO</name>
<accession>A0A1G7KAN1</accession>
<evidence type="ECO:0008006" key="4">
    <source>
        <dbReference type="Google" id="ProtNLM"/>
    </source>
</evidence>
<dbReference type="RefSeq" id="WP_074539157.1">
    <property type="nucleotide sequence ID" value="NZ_FNBD01000012.1"/>
</dbReference>
<keyword evidence="1" id="KW-0732">Signal</keyword>
<feature type="chain" id="PRO_5010201414" description="VCBS repeat-containing protein" evidence="1">
    <location>
        <begin position="22"/>
        <end position="359"/>
    </location>
</feature>
<evidence type="ECO:0000313" key="2">
    <source>
        <dbReference type="EMBL" id="SDF34100.1"/>
    </source>
</evidence>
<keyword evidence="3" id="KW-1185">Reference proteome</keyword>